<dbReference type="EMBL" id="BFCH01000002">
    <property type="protein sequence ID" value="GBG36255.1"/>
    <property type="molecule type" value="Genomic_DNA"/>
</dbReference>
<reference evidence="1" key="1">
    <citation type="journal article" date="2018" name="Genome Announc.">
        <title>Draft Genome Sequence of Mycobacterium montefiorense Isolated from Japanese Black Salamander (Hynobius nigrescens).</title>
        <authorList>
            <person name="Fukano H."/>
            <person name="Yoshida M."/>
            <person name="Shimizu A."/>
            <person name="Iwao H."/>
            <person name="Katayama Y."/>
            <person name="Omatsu T."/>
            <person name="Mizutani T."/>
            <person name="Kurata O."/>
            <person name="Wada S."/>
            <person name="Hoshino Y."/>
        </authorList>
    </citation>
    <scope>NUCLEOTIDE SEQUENCE</scope>
    <source>
        <strain evidence="1">BS</strain>
    </source>
</reference>
<reference evidence="2" key="3">
    <citation type="journal article" date="2022" name="Microbiol. Resour. Announc.">
        <title>Draft Genome Sequences of Eight Mycobacterium montefiorense Strains Isolated from Salamanders in Captivity.</title>
        <authorList>
            <person name="Komine T."/>
            <person name="Ihara H."/>
            <person name="Fukano H."/>
            <person name="Hoshino Y."/>
            <person name="Kurata O."/>
            <person name="Wada S."/>
        </authorList>
    </citation>
    <scope>NUCLEOTIDE SEQUENCE</scope>
    <source>
        <strain evidence="2">NJB18185</strain>
    </source>
</reference>
<evidence type="ECO:0000313" key="4">
    <source>
        <dbReference type="Proteomes" id="UP001139505"/>
    </source>
</evidence>
<dbReference type="EMBL" id="BQYH01000046">
    <property type="protein sequence ID" value="GKU74435.1"/>
    <property type="molecule type" value="Genomic_DNA"/>
</dbReference>
<organism evidence="2 4">
    <name type="scientific">Mycobacterium montefiorense</name>
    <dbReference type="NCBI Taxonomy" id="154654"/>
    <lineage>
        <taxon>Bacteria</taxon>
        <taxon>Bacillati</taxon>
        <taxon>Actinomycetota</taxon>
        <taxon>Actinomycetes</taxon>
        <taxon>Mycobacteriales</taxon>
        <taxon>Mycobacteriaceae</taxon>
        <taxon>Mycobacterium</taxon>
        <taxon>Mycobacterium simiae complex</taxon>
    </lineage>
</organism>
<dbReference type="AlphaFoldDB" id="A0AA37UVP7"/>
<sequence length="394" mass="43071">MKSNRKPEPVPGCSEQIEITPATASQVRVPVLKQSLNDVGLTCEQTSDSQLVEFIGEVRSNFPQQQPGDSQGFFIGARVEGLGRALQAEAGQFLDAVSHLGFDSVSHARVAEAASLPDAANFYRHILKDNPGGVEYVNQLTKATWEESDAAAFAHDLARDNPYGVLMLVKLSLKDIQAVATADWMAEDGPQIGPWSDGLSDVINQATFNCLSSKSGKVDRYSCHKGQQPDKRWGLNYSAYFPYTNDLSTSDAVTKQYSELADNISATTVKGMDHPSLEAALANVMNPTMHEGSSDYDSRTANGGKDSERVIFFADNPTFNSQGNVTDCDGVGVIDVTWRLQVQNYKSKKHKTHTTSFEVWTRSMFYPSVYGDNNTTTIGNQLADDCNLCPVRSN</sequence>
<dbReference type="Proteomes" id="UP001139505">
    <property type="component" value="Unassembled WGS sequence"/>
</dbReference>
<dbReference type="NCBIfam" id="NF035932">
    <property type="entry name" value="lectin_4"/>
    <property type="match status" value="1"/>
</dbReference>
<name>A0AA37UVP7_9MYCO</name>
<evidence type="ECO:0000313" key="3">
    <source>
        <dbReference type="Proteomes" id="UP000245060"/>
    </source>
</evidence>
<reference evidence="2" key="4">
    <citation type="submission" date="2022-04" db="EMBL/GenBank/DDBJ databases">
        <authorList>
            <person name="Komine T."/>
            <person name="Fukano H."/>
            <person name="Wada S."/>
        </authorList>
    </citation>
    <scope>NUCLEOTIDE SEQUENCE</scope>
    <source>
        <strain evidence="2">NJB18185</strain>
    </source>
</reference>
<comment type="caution">
    <text evidence="2">The sequence shown here is derived from an EMBL/GenBank/DDBJ whole genome shotgun (WGS) entry which is preliminary data.</text>
</comment>
<dbReference type="Proteomes" id="UP000245060">
    <property type="component" value="Unassembled WGS sequence"/>
</dbReference>
<accession>A0AA37UVP7</accession>
<keyword evidence="3" id="KW-1185">Reference proteome</keyword>
<gene>
    <name evidence="1" type="ORF">MmonteBS_06270</name>
    <name evidence="2" type="ORF">NJB18185_42060</name>
</gene>
<reference evidence="3" key="2">
    <citation type="submission" date="2018-04" db="EMBL/GenBank/DDBJ databases">
        <title>Draft genome sequence of Mycobacterium montefiorense isolated from Japanese black salamander.</title>
        <authorList>
            <person name="Fukano H."/>
            <person name="Yoshida M."/>
            <person name="Shimizu A."/>
            <person name="Iwao H."/>
            <person name="Kurata O."/>
            <person name="Katayama Y."/>
            <person name="Omatsu T."/>
            <person name="Mizutani T."/>
            <person name="Wada S."/>
            <person name="Hoshino Y."/>
        </authorList>
    </citation>
    <scope>NUCLEOTIDE SEQUENCE [LARGE SCALE GENOMIC DNA]</scope>
    <source>
        <strain evidence="3">BS</strain>
    </source>
</reference>
<protein>
    <submittedName>
        <fullName evidence="2">Uncharacterized protein</fullName>
    </submittedName>
</protein>
<proteinExistence type="predicted"/>
<evidence type="ECO:0000313" key="2">
    <source>
        <dbReference type="EMBL" id="GKU74435.1"/>
    </source>
</evidence>
<evidence type="ECO:0000313" key="1">
    <source>
        <dbReference type="EMBL" id="GBG36255.1"/>
    </source>
</evidence>
<dbReference type="RefSeq" id="WP_133250970.1">
    <property type="nucleotide sequence ID" value="NZ_BFCH01000002.1"/>
</dbReference>